<accession>A0A8B6FBS0</accession>
<evidence type="ECO:0000313" key="2">
    <source>
        <dbReference type="Proteomes" id="UP000596742"/>
    </source>
</evidence>
<keyword evidence="2" id="KW-1185">Reference proteome</keyword>
<name>A0A8B6FBS0_MYTGA</name>
<dbReference type="Proteomes" id="UP000596742">
    <property type="component" value="Unassembled WGS sequence"/>
</dbReference>
<evidence type="ECO:0000313" key="1">
    <source>
        <dbReference type="EMBL" id="VDI47064.1"/>
    </source>
</evidence>
<reference evidence="1" key="1">
    <citation type="submission" date="2018-11" db="EMBL/GenBank/DDBJ databases">
        <authorList>
            <person name="Alioto T."/>
            <person name="Alioto T."/>
        </authorList>
    </citation>
    <scope>NUCLEOTIDE SEQUENCE</scope>
</reference>
<proteinExistence type="predicted"/>
<dbReference type="AlphaFoldDB" id="A0A8B6FBS0"/>
<dbReference type="InterPro" id="IPR011042">
    <property type="entry name" value="6-blade_b-propeller_TolB-like"/>
</dbReference>
<dbReference type="SUPFAM" id="SSF63825">
    <property type="entry name" value="YWTD domain"/>
    <property type="match status" value="1"/>
</dbReference>
<organism evidence="1 2">
    <name type="scientific">Mytilus galloprovincialis</name>
    <name type="common">Mediterranean mussel</name>
    <dbReference type="NCBI Taxonomy" id="29158"/>
    <lineage>
        <taxon>Eukaryota</taxon>
        <taxon>Metazoa</taxon>
        <taxon>Spiralia</taxon>
        <taxon>Lophotrochozoa</taxon>
        <taxon>Mollusca</taxon>
        <taxon>Bivalvia</taxon>
        <taxon>Autobranchia</taxon>
        <taxon>Pteriomorphia</taxon>
        <taxon>Mytilida</taxon>
        <taxon>Mytiloidea</taxon>
        <taxon>Mytilidae</taxon>
        <taxon>Mytilinae</taxon>
        <taxon>Mytilus</taxon>
    </lineage>
</organism>
<gene>
    <name evidence="1" type="ORF">MGAL_10B027398</name>
</gene>
<sequence length="273" mass="30874">MSAIKEYASDRQAFLGGKIIETEIKKHEIYLQSLFKDGNLQKIDFNCQIEDKISDVLCTVTSFGSISVELSSPLVELQMEKDKQAQIRRFLRAPPTPTNDLKMTLKRKFEFNYVTGCCFSSTGDIFLVDNYKKRLLILKEDGTLKTGIHLASFQGPVDVTCIDDKTVAVSCQYSYEIQIINLLTKTIQRTINTTSKCNSICFTDGNFVCYTVTGIQKVNMTGYCSSTTVKDDTLANWSYVDTSKNKICYTNYSKATVACCSLTGEKMWEYNRK</sequence>
<comment type="caution">
    <text evidence="1">The sequence shown here is derived from an EMBL/GenBank/DDBJ whole genome shotgun (WGS) entry which is preliminary data.</text>
</comment>
<protein>
    <submittedName>
        <fullName evidence="1">Uncharacterized protein</fullName>
    </submittedName>
</protein>
<dbReference type="Gene3D" id="2.120.10.30">
    <property type="entry name" value="TolB, C-terminal domain"/>
    <property type="match status" value="1"/>
</dbReference>
<dbReference type="EMBL" id="UYJE01006571">
    <property type="protein sequence ID" value="VDI47064.1"/>
    <property type="molecule type" value="Genomic_DNA"/>
</dbReference>